<feature type="transmembrane region" description="Helical" evidence="1">
    <location>
        <begin position="36"/>
        <end position="57"/>
    </location>
</feature>
<evidence type="ECO:0000313" key="3">
    <source>
        <dbReference type="Proteomes" id="UP001233999"/>
    </source>
</evidence>
<evidence type="ECO:0000313" key="2">
    <source>
        <dbReference type="EMBL" id="KAJ9574086.1"/>
    </source>
</evidence>
<dbReference type="Proteomes" id="UP001233999">
    <property type="component" value="Unassembled WGS sequence"/>
</dbReference>
<accession>A0AAD7Z563</accession>
<keyword evidence="1" id="KW-0472">Membrane</keyword>
<feature type="non-terminal residue" evidence="2">
    <location>
        <position position="63"/>
    </location>
</feature>
<keyword evidence="3" id="KW-1185">Reference proteome</keyword>
<proteinExistence type="predicted"/>
<comment type="caution">
    <text evidence="2">The sequence shown here is derived from an EMBL/GenBank/DDBJ whole genome shotgun (WGS) entry which is preliminary data.</text>
</comment>
<evidence type="ECO:0000256" key="1">
    <source>
        <dbReference type="SAM" id="Phobius"/>
    </source>
</evidence>
<dbReference type="EMBL" id="JASPKZ010010655">
    <property type="protein sequence ID" value="KAJ9574086.1"/>
    <property type="molecule type" value="Genomic_DNA"/>
</dbReference>
<name>A0AAD7Z563_DIPPU</name>
<dbReference type="AlphaFoldDB" id="A0AAD7Z563"/>
<keyword evidence="1" id="KW-1133">Transmembrane helix</keyword>
<reference evidence="2" key="1">
    <citation type="journal article" date="2023" name="IScience">
        <title>Live-bearing cockroach genome reveals convergent evolutionary mechanisms linked to viviparity in insects and beyond.</title>
        <authorList>
            <person name="Fouks B."/>
            <person name="Harrison M.C."/>
            <person name="Mikhailova A.A."/>
            <person name="Marchal E."/>
            <person name="English S."/>
            <person name="Carruthers M."/>
            <person name="Jennings E.C."/>
            <person name="Chiamaka E.L."/>
            <person name="Frigard R.A."/>
            <person name="Pippel M."/>
            <person name="Attardo G.M."/>
            <person name="Benoit J.B."/>
            <person name="Bornberg-Bauer E."/>
            <person name="Tobe S.S."/>
        </authorList>
    </citation>
    <scope>NUCLEOTIDE SEQUENCE</scope>
    <source>
        <strain evidence="2">Stay&amp;Tobe</strain>
    </source>
</reference>
<sequence length="63" mass="7259">NSSHSATTYVQLSAMARESVQNVAVLDLLLVYPRNLFHIVYVQCWQIMSVISLHVYLSMFSQR</sequence>
<keyword evidence="1" id="KW-0812">Transmembrane</keyword>
<protein>
    <submittedName>
        <fullName evidence="2">Uncharacterized protein</fullName>
    </submittedName>
</protein>
<gene>
    <name evidence="2" type="ORF">L9F63_008500</name>
</gene>
<reference evidence="2" key="2">
    <citation type="submission" date="2023-05" db="EMBL/GenBank/DDBJ databases">
        <authorList>
            <person name="Fouks B."/>
        </authorList>
    </citation>
    <scope>NUCLEOTIDE SEQUENCE</scope>
    <source>
        <strain evidence="2">Stay&amp;Tobe</strain>
        <tissue evidence="2">Testes</tissue>
    </source>
</reference>
<feature type="non-terminal residue" evidence="2">
    <location>
        <position position="1"/>
    </location>
</feature>
<organism evidence="2 3">
    <name type="scientific">Diploptera punctata</name>
    <name type="common">Pacific beetle cockroach</name>
    <dbReference type="NCBI Taxonomy" id="6984"/>
    <lineage>
        <taxon>Eukaryota</taxon>
        <taxon>Metazoa</taxon>
        <taxon>Ecdysozoa</taxon>
        <taxon>Arthropoda</taxon>
        <taxon>Hexapoda</taxon>
        <taxon>Insecta</taxon>
        <taxon>Pterygota</taxon>
        <taxon>Neoptera</taxon>
        <taxon>Polyneoptera</taxon>
        <taxon>Dictyoptera</taxon>
        <taxon>Blattodea</taxon>
        <taxon>Blaberoidea</taxon>
        <taxon>Blaberidae</taxon>
        <taxon>Diplopterinae</taxon>
        <taxon>Diploptera</taxon>
    </lineage>
</organism>